<dbReference type="EMBL" id="JAWLIP010000003">
    <property type="protein sequence ID" value="MDV6226280.1"/>
    <property type="molecule type" value="Genomic_DNA"/>
</dbReference>
<sequence length="132" mass="14538">MVDRVILGKRGAQSGLFISKPGFDVNVASDDQLLFRTTPGFETLQVVQTARVYLTTGNPVTITVPNLGYYPKVIIQSDWGANAIVSVGSSSHIFHWVDYLSLTSIRLNVEKNNISDTNYSLYVVLREDIASA</sequence>
<accession>A0ABU4AJ88</accession>
<keyword evidence="2" id="KW-1185">Reference proteome</keyword>
<comment type="caution">
    <text evidence="1">The sequence shown here is derived from an EMBL/GenBank/DDBJ whole genome shotgun (WGS) entry which is preliminary data.</text>
</comment>
<evidence type="ECO:0000313" key="1">
    <source>
        <dbReference type="EMBL" id="MDV6226280.1"/>
    </source>
</evidence>
<gene>
    <name evidence="1" type="ORF">R2G56_08280</name>
</gene>
<name>A0ABU4AJ88_9HYPH</name>
<dbReference type="RefSeq" id="WP_317560969.1">
    <property type="nucleotide sequence ID" value="NZ_JAWLIP010000003.1"/>
</dbReference>
<proteinExistence type="predicted"/>
<evidence type="ECO:0000313" key="2">
    <source>
        <dbReference type="Proteomes" id="UP001185659"/>
    </source>
</evidence>
<organism evidence="1 2">
    <name type="scientific">Nitratireductor aquimarinus</name>
    <dbReference type="NCBI Taxonomy" id="889300"/>
    <lineage>
        <taxon>Bacteria</taxon>
        <taxon>Pseudomonadati</taxon>
        <taxon>Pseudomonadota</taxon>
        <taxon>Alphaproteobacteria</taxon>
        <taxon>Hyphomicrobiales</taxon>
        <taxon>Phyllobacteriaceae</taxon>
        <taxon>Nitratireductor</taxon>
    </lineage>
</organism>
<dbReference type="Proteomes" id="UP001185659">
    <property type="component" value="Unassembled WGS sequence"/>
</dbReference>
<reference evidence="1 2" key="1">
    <citation type="submission" date="2023-10" db="EMBL/GenBank/DDBJ databases">
        <authorList>
            <person name="Venkata Ramana C."/>
            <person name="Sasikala C."/>
            <person name="Dhurka M."/>
        </authorList>
    </citation>
    <scope>NUCLEOTIDE SEQUENCE [LARGE SCALE GENOMIC DNA]</scope>
    <source>
        <strain evidence="1 2">KCTC 32151</strain>
    </source>
</reference>
<protein>
    <submittedName>
        <fullName evidence="1">Uncharacterized protein</fullName>
    </submittedName>
</protein>